<dbReference type="InterPro" id="IPR005814">
    <property type="entry name" value="Aminotrans_3"/>
</dbReference>
<evidence type="ECO:0000256" key="2">
    <source>
        <dbReference type="ARBA" id="ARBA00008954"/>
    </source>
</evidence>
<name>A0A0M7BD59_9RHOB</name>
<evidence type="ECO:0000256" key="1">
    <source>
        <dbReference type="ARBA" id="ARBA00001933"/>
    </source>
</evidence>
<dbReference type="PANTHER" id="PTHR43094:SF1">
    <property type="entry name" value="AMINOTRANSFERASE CLASS-III"/>
    <property type="match status" value="1"/>
</dbReference>
<gene>
    <name evidence="7" type="ORF">JSE7799_02737</name>
</gene>
<evidence type="ECO:0000256" key="5">
    <source>
        <dbReference type="ARBA" id="ARBA00022898"/>
    </source>
</evidence>
<evidence type="ECO:0000256" key="4">
    <source>
        <dbReference type="ARBA" id="ARBA00022679"/>
    </source>
</evidence>
<dbReference type="Gene3D" id="3.90.1150.10">
    <property type="entry name" value="Aspartate Aminotransferase, domain 1"/>
    <property type="match status" value="1"/>
</dbReference>
<keyword evidence="3 7" id="KW-0032">Aminotransferase</keyword>
<dbReference type="GO" id="GO:0016223">
    <property type="term" value="F:beta-alanine:pyruvate transaminase activity"/>
    <property type="evidence" value="ECO:0007669"/>
    <property type="project" value="UniProtKB-EC"/>
</dbReference>
<accession>A0A0M7BD59</accession>
<dbReference type="EMBL" id="CYPR01000185">
    <property type="protein sequence ID" value="CUH40008.1"/>
    <property type="molecule type" value="Genomic_DNA"/>
</dbReference>
<protein>
    <submittedName>
        <fullName evidence="7">Omega-amino acid--pyruvate aminotransferase</fullName>
        <ecNumber evidence="7">2.6.1.18</ecNumber>
    </submittedName>
</protein>
<dbReference type="AlphaFoldDB" id="A0A0M7BD59"/>
<dbReference type="CDD" id="cd00610">
    <property type="entry name" value="OAT_like"/>
    <property type="match status" value="1"/>
</dbReference>
<dbReference type="RefSeq" id="WP_055664119.1">
    <property type="nucleotide sequence ID" value="NZ_CYPR01000185.1"/>
</dbReference>
<comment type="similarity">
    <text evidence="2 6">Belongs to the class-III pyridoxal-phosphate-dependent aminotransferase family.</text>
</comment>
<proteinExistence type="inferred from homology"/>
<dbReference type="EC" id="2.6.1.18" evidence="7"/>
<keyword evidence="5 6" id="KW-0663">Pyridoxal phosphate</keyword>
<evidence type="ECO:0000313" key="8">
    <source>
        <dbReference type="Proteomes" id="UP000049455"/>
    </source>
</evidence>
<keyword evidence="4 7" id="KW-0808">Transferase</keyword>
<evidence type="ECO:0000256" key="3">
    <source>
        <dbReference type="ARBA" id="ARBA00022576"/>
    </source>
</evidence>
<dbReference type="InterPro" id="IPR015421">
    <property type="entry name" value="PyrdxlP-dep_Trfase_major"/>
</dbReference>
<dbReference type="SUPFAM" id="SSF53383">
    <property type="entry name" value="PLP-dependent transferases"/>
    <property type="match status" value="1"/>
</dbReference>
<dbReference type="Gene3D" id="3.40.640.10">
    <property type="entry name" value="Type I PLP-dependent aspartate aminotransferase-like (Major domain)"/>
    <property type="match status" value="1"/>
</dbReference>
<dbReference type="OrthoDB" id="9801834at2"/>
<organism evidence="7 8">
    <name type="scientific">Jannaschia seosinensis</name>
    <dbReference type="NCBI Taxonomy" id="313367"/>
    <lineage>
        <taxon>Bacteria</taxon>
        <taxon>Pseudomonadati</taxon>
        <taxon>Pseudomonadota</taxon>
        <taxon>Alphaproteobacteria</taxon>
        <taxon>Rhodobacterales</taxon>
        <taxon>Roseobacteraceae</taxon>
        <taxon>Jannaschia</taxon>
    </lineage>
</organism>
<evidence type="ECO:0000256" key="6">
    <source>
        <dbReference type="RuleBase" id="RU003560"/>
    </source>
</evidence>
<dbReference type="GO" id="GO:0030170">
    <property type="term" value="F:pyridoxal phosphate binding"/>
    <property type="evidence" value="ECO:0007669"/>
    <property type="project" value="InterPro"/>
</dbReference>
<comment type="cofactor">
    <cofactor evidence="1">
        <name>pyridoxal 5'-phosphate</name>
        <dbReference type="ChEBI" id="CHEBI:597326"/>
    </cofactor>
</comment>
<dbReference type="InterPro" id="IPR015422">
    <property type="entry name" value="PyrdxlP-dep_Trfase_small"/>
</dbReference>
<keyword evidence="8" id="KW-1185">Reference proteome</keyword>
<dbReference type="FunFam" id="3.40.640.10:FF:000014">
    <property type="entry name" value="Adenosylmethionine-8-amino-7-oxononanoate aminotransferase, probable"/>
    <property type="match status" value="1"/>
</dbReference>
<evidence type="ECO:0000313" key="7">
    <source>
        <dbReference type="EMBL" id="CUH40008.1"/>
    </source>
</evidence>
<dbReference type="InterPro" id="IPR049704">
    <property type="entry name" value="Aminotrans_3_PPA_site"/>
</dbReference>
<dbReference type="STRING" id="313367.JSE7799_02737"/>
<sequence length="438" mass="46810">MDGSNDRLDAFWMPFTAGRQFRAAPRMLTGAKGVHYTTEDGREILDGTGGLWCCNAGHGHREVADAVHEQLLRLDYAPAFQMGHPIAFDFARRIAGMAPEGLDHVFFSGSGSEAVETALKVALAYHKARGEGTRTRFIGRERAYHGVGFGGIAVGGIVNNRRHFAQIVGGVDHLPHTHAPEHNAFSRGQPAWGAHLAEDLERLVALHGAETIAAVIVEPVAGATGVLPPPVGYLERLREICTAHGILLIFDEVVTGFGRLGTPFAADYFGVTPDMMTLAKGITSGTVPMGATIVSGEIRRAFEQGPEHVIEFFHGYTYSGHPAACAAGMAIMDIYARDDVFARAAALAPHWQAAIHGLRDAPHVRDIRNLGLLGAVELEPRATGPGTRGYDVFVDAFHRGGLIRAAGDVMVLSPPLTISAAQVDELFAILRASLEAVA</sequence>
<dbReference type="Pfam" id="PF00202">
    <property type="entry name" value="Aminotran_3"/>
    <property type="match status" value="1"/>
</dbReference>
<dbReference type="PANTHER" id="PTHR43094">
    <property type="entry name" value="AMINOTRANSFERASE"/>
    <property type="match status" value="1"/>
</dbReference>
<dbReference type="Proteomes" id="UP000049455">
    <property type="component" value="Unassembled WGS sequence"/>
</dbReference>
<dbReference type="PROSITE" id="PS00600">
    <property type="entry name" value="AA_TRANSFER_CLASS_3"/>
    <property type="match status" value="1"/>
</dbReference>
<reference evidence="7 8" key="1">
    <citation type="submission" date="2015-09" db="EMBL/GenBank/DDBJ databases">
        <authorList>
            <person name="Jackson K.R."/>
            <person name="Lunt B.L."/>
            <person name="Fisher J.N.B."/>
            <person name="Gardner A.V."/>
            <person name="Bailey M.E."/>
            <person name="Deus L.M."/>
            <person name="Earl A.S."/>
            <person name="Gibby P.D."/>
            <person name="Hartmann K.A."/>
            <person name="Liu J.E."/>
            <person name="Manci A.M."/>
            <person name="Nielsen D.A."/>
            <person name="Solomon M.B."/>
            <person name="Breakwell D.P."/>
            <person name="Burnett S.H."/>
            <person name="Grose J.H."/>
        </authorList>
    </citation>
    <scope>NUCLEOTIDE SEQUENCE [LARGE SCALE GENOMIC DNA]</scope>
    <source>
        <strain evidence="7 8">CECT 7799</strain>
    </source>
</reference>
<keyword evidence="7" id="KW-0670">Pyruvate</keyword>
<dbReference type="InterPro" id="IPR015424">
    <property type="entry name" value="PyrdxlP-dep_Trfase"/>
</dbReference>